<reference evidence="2" key="1">
    <citation type="journal article" date="2010" name="BMC Genomics">
        <title>Clostridium sticklandii, a specialist in amino acid degradation:revisiting its metabolism through its genome sequence.</title>
        <authorList>
            <person name="Fonknechten N."/>
            <person name="Chaussonnerie S."/>
            <person name="Tricot S."/>
            <person name="Lajus A."/>
            <person name="Andreesen J.R."/>
            <person name="Perchat N."/>
            <person name="Pelletier E."/>
            <person name="Gouyvenoux M."/>
            <person name="Barbe V."/>
            <person name="Salanoubat M."/>
            <person name="Le Paslier D."/>
            <person name="Weissenbach J."/>
            <person name="Cohen G.N."/>
            <person name="Kreimeyer A."/>
        </authorList>
    </citation>
    <scope>NUCLEOTIDE SEQUENCE [LARGE SCALE GENOMIC DNA]</scope>
    <source>
        <strain evidence="2">ATCC 12662 / DSM 519 / JCM 1433 / CCUG 9281 / NCIMB 10654 / HF</strain>
    </source>
</reference>
<dbReference type="EMBL" id="FP565809">
    <property type="protein sequence ID" value="CBH20394.1"/>
    <property type="molecule type" value="Genomic_DNA"/>
</dbReference>
<dbReference type="HOGENOM" id="CLU_2971551_0_0_9"/>
<protein>
    <recommendedName>
        <fullName evidence="3">FeoB-associated Cys-rich membrane protein</fullName>
    </recommendedName>
</protein>
<dbReference type="KEGG" id="cst:CLOST_0264"/>
<evidence type="ECO:0000313" key="2">
    <source>
        <dbReference type="Proteomes" id="UP000007041"/>
    </source>
</evidence>
<dbReference type="AlphaFoldDB" id="E3PUR4"/>
<evidence type="ECO:0000313" key="1">
    <source>
        <dbReference type="EMBL" id="CBH20394.1"/>
    </source>
</evidence>
<evidence type="ECO:0008006" key="3">
    <source>
        <dbReference type="Google" id="ProtNLM"/>
    </source>
</evidence>
<proteinExistence type="predicted"/>
<sequence length="58" mass="6245">MIISYLIGAVIVCLGIFLLVRSVKREATDGCYACSSKGSCSKASCNVIRDIKTDEKSK</sequence>
<dbReference type="Proteomes" id="UP000007041">
    <property type="component" value="Chromosome"/>
</dbReference>
<organism evidence="1 2">
    <name type="scientific">Acetoanaerobium sticklandii (strain ATCC 12662 / DSM 519 / JCM 1433 / CCUG 9281 / NCIMB 10654 / HF)</name>
    <name type="common">Clostridium sticklandii</name>
    <dbReference type="NCBI Taxonomy" id="499177"/>
    <lineage>
        <taxon>Bacteria</taxon>
        <taxon>Bacillati</taxon>
        <taxon>Bacillota</taxon>
        <taxon>Clostridia</taxon>
        <taxon>Peptostreptococcales</taxon>
        <taxon>Filifactoraceae</taxon>
        <taxon>Acetoanaerobium</taxon>
    </lineage>
</organism>
<keyword evidence="2" id="KW-1185">Reference proteome</keyword>
<name>E3PUR4_ACESD</name>
<gene>
    <name evidence="1" type="ordered locus">CLOST_0264</name>
</gene>
<accession>E3PUR4</accession>
<dbReference type="STRING" id="1511.CLOST_0264"/>
<dbReference type="BioCyc" id="CSTI499177:GJE9-272-MONOMER"/>